<evidence type="ECO:0000256" key="4">
    <source>
        <dbReference type="ARBA" id="ARBA00022777"/>
    </source>
</evidence>
<keyword evidence="5 8" id="KW-0067">ATP-binding</keyword>
<keyword evidence="6 8" id="KW-0521">NADP</keyword>
<feature type="binding site" evidence="8">
    <location>
        <position position="180"/>
    </location>
    <ligand>
        <name>NAD(+)</name>
        <dbReference type="ChEBI" id="CHEBI:57540"/>
    </ligand>
</feature>
<feature type="binding site" evidence="8">
    <location>
        <begin position="49"/>
        <end position="50"/>
    </location>
    <ligand>
        <name>NAD(+)</name>
        <dbReference type="ChEBI" id="CHEBI:57540"/>
    </ligand>
</feature>
<reference evidence="9 10" key="1">
    <citation type="submission" date="2013-07" db="EMBL/GenBank/DDBJ databases">
        <title>Genome of Archaeoglobus fulgidus.</title>
        <authorList>
            <person name="Fiebig A."/>
            <person name="Birkeland N.-K."/>
        </authorList>
    </citation>
    <scope>NUCLEOTIDE SEQUENCE [LARGE SCALE GENOMIC DNA]</scope>
    <source>
        <strain evidence="9 10">DSM 8774</strain>
    </source>
</reference>
<evidence type="ECO:0000256" key="1">
    <source>
        <dbReference type="ARBA" id="ARBA00022490"/>
    </source>
</evidence>
<keyword evidence="2 8" id="KW-0808">Transferase</keyword>
<feature type="binding site" evidence="8">
    <location>
        <position position="145"/>
    </location>
    <ligand>
        <name>NAD(+)</name>
        <dbReference type="ChEBI" id="CHEBI:57540"/>
    </ligand>
</feature>
<name>A0A075WHV1_ARCFL</name>
<dbReference type="EMBL" id="CP006577">
    <property type="protein sequence ID" value="AIG99362.1"/>
    <property type="molecule type" value="Genomic_DNA"/>
</dbReference>
<dbReference type="FunFam" id="2.60.200.30:FF:000020">
    <property type="entry name" value="NAD kinase"/>
    <property type="match status" value="1"/>
</dbReference>
<dbReference type="InterPro" id="IPR016064">
    <property type="entry name" value="NAD/diacylglycerol_kinase_sf"/>
</dbReference>
<keyword evidence="4 8" id="KW-0418">Kinase</keyword>
<proteinExistence type="inferred from homology"/>
<keyword evidence="7 8" id="KW-0520">NAD</keyword>
<dbReference type="Pfam" id="PF01513">
    <property type="entry name" value="NAD_kinase"/>
    <property type="match status" value="1"/>
</dbReference>
<comment type="subcellular location">
    <subcellularLocation>
        <location evidence="8">Cytoplasm</location>
    </subcellularLocation>
</comment>
<keyword evidence="3 8" id="KW-0547">Nucleotide-binding</keyword>
<accession>A0A075WHV1</accession>
<dbReference type="KEGG" id="afg:AFULGI_00026560"/>
<gene>
    <name evidence="8" type="primary">nadK</name>
    <name evidence="9" type="ORF">AFULGI_00026560</name>
</gene>
<dbReference type="Proteomes" id="UP000028501">
    <property type="component" value="Chromosome"/>
</dbReference>
<dbReference type="RefSeq" id="WP_048096396.1">
    <property type="nucleotide sequence ID" value="NZ_CP006577.1"/>
</dbReference>
<dbReference type="Pfam" id="PF20143">
    <property type="entry name" value="NAD_kinase_C"/>
    <property type="match status" value="1"/>
</dbReference>
<dbReference type="InterPro" id="IPR017438">
    <property type="entry name" value="ATP-NAD_kinase_N"/>
</dbReference>
<dbReference type="Gene3D" id="2.60.200.30">
    <property type="entry name" value="Probable inorganic polyphosphate/atp-NAD kinase, domain 2"/>
    <property type="match status" value="1"/>
</dbReference>
<dbReference type="GeneID" id="24796118"/>
<comment type="catalytic activity">
    <reaction evidence="8">
        <text>NAD(+) + ATP = ADP + NADP(+) + H(+)</text>
        <dbReference type="Rhea" id="RHEA:18629"/>
        <dbReference type="ChEBI" id="CHEBI:15378"/>
        <dbReference type="ChEBI" id="CHEBI:30616"/>
        <dbReference type="ChEBI" id="CHEBI:57540"/>
        <dbReference type="ChEBI" id="CHEBI:58349"/>
        <dbReference type="ChEBI" id="CHEBI:456216"/>
        <dbReference type="EC" id="2.7.1.23"/>
    </reaction>
</comment>
<evidence type="ECO:0000313" key="10">
    <source>
        <dbReference type="Proteomes" id="UP000028501"/>
    </source>
</evidence>
<evidence type="ECO:0000256" key="3">
    <source>
        <dbReference type="ARBA" id="ARBA00022741"/>
    </source>
</evidence>
<dbReference type="EC" id="2.7.1.23" evidence="8"/>
<feature type="active site" description="Proton acceptor" evidence="8">
    <location>
        <position position="49"/>
    </location>
</feature>
<feature type="binding site" evidence="8">
    <location>
        <begin position="156"/>
        <end position="161"/>
    </location>
    <ligand>
        <name>NAD(+)</name>
        <dbReference type="ChEBI" id="CHEBI:57540"/>
    </ligand>
</feature>
<dbReference type="GO" id="GO:0006741">
    <property type="term" value="P:NADP+ biosynthetic process"/>
    <property type="evidence" value="ECO:0007669"/>
    <property type="project" value="UniProtKB-UniRule"/>
</dbReference>
<evidence type="ECO:0000256" key="2">
    <source>
        <dbReference type="ARBA" id="ARBA00022679"/>
    </source>
</evidence>
<dbReference type="GO" id="GO:0003951">
    <property type="term" value="F:NAD+ kinase activity"/>
    <property type="evidence" value="ECO:0007669"/>
    <property type="project" value="UniProtKB-UniRule"/>
</dbReference>
<feature type="binding site" evidence="8">
    <location>
        <position position="211"/>
    </location>
    <ligand>
        <name>NAD(+)</name>
        <dbReference type="ChEBI" id="CHEBI:57540"/>
    </ligand>
</feature>
<protein>
    <recommendedName>
        <fullName evidence="8">NAD kinase</fullName>
        <ecNumber evidence="8">2.7.1.23</ecNumber>
    </recommendedName>
    <alternativeName>
        <fullName evidence="8">ATP-dependent NAD kinase</fullName>
    </alternativeName>
</protein>
<feature type="binding site" evidence="8">
    <location>
        <position position="126"/>
    </location>
    <ligand>
        <name>NAD(+)</name>
        <dbReference type="ChEBI" id="CHEBI:57540"/>
    </ligand>
</feature>
<dbReference type="SUPFAM" id="SSF111331">
    <property type="entry name" value="NAD kinase/diacylglycerol kinase-like"/>
    <property type="match status" value="1"/>
</dbReference>
<evidence type="ECO:0000256" key="5">
    <source>
        <dbReference type="ARBA" id="ARBA00022840"/>
    </source>
</evidence>
<evidence type="ECO:0000313" key="9">
    <source>
        <dbReference type="EMBL" id="AIG99362.1"/>
    </source>
</evidence>
<feature type="binding site" evidence="8">
    <location>
        <position position="153"/>
    </location>
    <ligand>
        <name>NAD(+)</name>
        <dbReference type="ChEBI" id="CHEBI:57540"/>
    </ligand>
</feature>
<dbReference type="PANTHER" id="PTHR20275">
    <property type="entry name" value="NAD KINASE"/>
    <property type="match status" value="1"/>
</dbReference>
<dbReference type="InterPro" id="IPR017437">
    <property type="entry name" value="ATP-NAD_kinase_PpnK-typ_C"/>
</dbReference>
<evidence type="ECO:0000256" key="7">
    <source>
        <dbReference type="ARBA" id="ARBA00023027"/>
    </source>
</evidence>
<feature type="binding site" evidence="8">
    <location>
        <position position="143"/>
    </location>
    <ligand>
        <name>NAD(+)</name>
        <dbReference type="ChEBI" id="CHEBI:57540"/>
    </ligand>
</feature>
<dbReference type="GO" id="GO:0005737">
    <property type="term" value="C:cytoplasm"/>
    <property type="evidence" value="ECO:0007669"/>
    <property type="project" value="UniProtKB-SubCell"/>
</dbReference>
<evidence type="ECO:0000256" key="6">
    <source>
        <dbReference type="ARBA" id="ARBA00022857"/>
    </source>
</evidence>
<feature type="binding site" evidence="8">
    <location>
        <position position="54"/>
    </location>
    <ligand>
        <name>NAD(+)</name>
        <dbReference type="ChEBI" id="CHEBI:57540"/>
    </ligand>
</feature>
<keyword evidence="1 8" id="KW-0963">Cytoplasm</keyword>
<dbReference type="HAMAP" id="MF_00361">
    <property type="entry name" value="NAD_kinase"/>
    <property type="match status" value="1"/>
</dbReference>
<sequence length="249" mass="27959">MRAAVVYKTDGHVKRIEEALKRLEVEVELFNQPSEELENFDFIVSVGGDGTILRILQKLKRCPPIFGINTGRVGLLTHASPENFEVELKKAVEKFEVERFPRVSCSAMPDVLALNEIAVLSRKPAKMIDVALRVDGVEVDRIRCDGFIVATQIGSTGYAFSAGGPVVEPYLECFVLIPIAPFRFGWKPYVVNMERKIEVTAEKAVVVADGQKSVDFEGEMTIKKSEFPAVFFKNEKRFRNLFEKVRSIG</sequence>
<organism evidence="9 10">
    <name type="scientific">Archaeoglobus fulgidus DSM 8774</name>
    <dbReference type="NCBI Taxonomy" id="1344584"/>
    <lineage>
        <taxon>Archaea</taxon>
        <taxon>Methanobacteriati</taxon>
        <taxon>Methanobacteriota</taxon>
        <taxon>Archaeoglobi</taxon>
        <taxon>Archaeoglobales</taxon>
        <taxon>Archaeoglobaceae</taxon>
        <taxon>Archaeoglobus</taxon>
    </lineage>
</organism>
<feature type="binding site" evidence="8">
    <location>
        <begin position="115"/>
        <end position="116"/>
    </location>
    <ligand>
        <name>NAD(+)</name>
        <dbReference type="ChEBI" id="CHEBI:57540"/>
    </ligand>
</feature>
<dbReference type="PANTHER" id="PTHR20275:SF43">
    <property type="entry name" value="BIFUNCTIONAL NADP PHOSPHATASE_NAD KINASE"/>
    <property type="match status" value="1"/>
</dbReference>
<dbReference type="GO" id="GO:0005524">
    <property type="term" value="F:ATP binding"/>
    <property type="evidence" value="ECO:0007669"/>
    <property type="project" value="UniProtKB-KW"/>
</dbReference>
<dbReference type="Gene3D" id="3.40.50.10330">
    <property type="entry name" value="Probable inorganic polyphosphate/atp-NAD kinase, domain 1"/>
    <property type="match status" value="1"/>
</dbReference>
<comment type="function">
    <text evidence="8">Involved in the regulation of the intracellular balance of NAD and NADP, and is a key enzyme in the biosynthesis of NADP. Catalyzes specifically the phosphorylation on 2'-hydroxyl of the adenosine moiety of NAD to yield NADP.</text>
</comment>
<evidence type="ECO:0000256" key="8">
    <source>
        <dbReference type="HAMAP-Rule" id="MF_00361"/>
    </source>
</evidence>
<dbReference type="GO" id="GO:0046872">
    <property type="term" value="F:metal ion binding"/>
    <property type="evidence" value="ECO:0007669"/>
    <property type="project" value="UniProtKB-UniRule"/>
</dbReference>
<dbReference type="HOGENOM" id="CLU_008831_0_3_2"/>
<dbReference type="GO" id="GO:0019674">
    <property type="term" value="P:NAD+ metabolic process"/>
    <property type="evidence" value="ECO:0007669"/>
    <property type="project" value="InterPro"/>
</dbReference>
<dbReference type="InterPro" id="IPR002504">
    <property type="entry name" value="NADK"/>
</dbReference>
<dbReference type="AlphaFoldDB" id="A0A075WHV1"/>
<comment type="similarity">
    <text evidence="8">Belongs to the NAD kinase family.</text>
</comment>
<comment type="cofactor">
    <cofactor evidence="8">
        <name>a divalent metal cation</name>
        <dbReference type="ChEBI" id="CHEBI:60240"/>
    </cofactor>
</comment>